<dbReference type="AlphaFoldDB" id="A0A5J4QAR0"/>
<comment type="caution">
    <text evidence="1">The sequence shown here is derived from an EMBL/GenBank/DDBJ whole genome shotgun (WGS) entry which is preliminary data.</text>
</comment>
<protein>
    <submittedName>
        <fullName evidence="1">Uncharacterized protein</fullName>
    </submittedName>
</protein>
<dbReference type="EMBL" id="SNRY01004077">
    <property type="protein sequence ID" value="KAA6318805.1"/>
    <property type="molecule type" value="Genomic_DNA"/>
</dbReference>
<feature type="non-terminal residue" evidence="1">
    <location>
        <position position="1"/>
    </location>
</feature>
<accession>A0A5J4QAR0</accession>
<reference evidence="1" key="1">
    <citation type="submission" date="2019-03" db="EMBL/GenBank/DDBJ databases">
        <title>Single cell metagenomics reveals metabolic interactions within the superorganism composed of flagellate Streblomastix strix and complex community of Bacteroidetes bacteria on its surface.</title>
        <authorList>
            <person name="Treitli S.C."/>
            <person name="Kolisko M."/>
            <person name="Husnik F."/>
            <person name="Keeling P."/>
            <person name="Hampl V."/>
        </authorList>
    </citation>
    <scope>NUCLEOTIDE SEQUENCE</scope>
    <source>
        <strain evidence="1">STM</strain>
    </source>
</reference>
<evidence type="ECO:0000313" key="1">
    <source>
        <dbReference type="EMBL" id="KAA6318805.1"/>
    </source>
</evidence>
<name>A0A5J4QAR0_9ZZZZ</name>
<proteinExistence type="predicted"/>
<sequence length="53" mass="6172">VRVDKVKYLDLSSDIYVDGRISAGNEVTLYSKVQGIVLKKYKIFSYSYYLLIF</sequence>
<gene>
    <name evidence="1" type="ORF">EZS27_031231</name>
</gene>
<organism evidence="1">
    <name type="scientific">termite gut metagenome</name>
    <dbReference type="NCBI Taxonomy" id="433724"/>
    <lineage>
        <taxon>unclassified sequences</taxon>
        <taxon>metagenomes</taxon>
        <taxon>organismal metagenomes</taxon>
    </lineage>
</organism>